<dbReference type="GO" id="GO:0061630">
    <property type="term" value="F:ubiquitin protein ligase activity"/>
    <property type="evidence" value="ECO:0007669"/>
    <property type="project" value="UniProtKB-UniRule"/>
</dbReference>
<accession>A0A804J458</accession>
<reference evidence="8" key="1">
    <citation type="submission" date="2021-03" db="EMBL/GenBank/DDBJ databases">
        <authorList>
            <consortium name="Genoscope - CEA"/>
            <person name="William W."/>
        </authorList>
    </citation>
    <scope>NUCLEOTIDE SEQUENCE</scope>
    <source>
        <strain evidence="8">Doubled-haploid Pahang</strain>
    </source>
</reference>
<dbReference type="CDD" id="cd16664">
    <property type="entry name" value="RING-Ubox_PUB"/>
    <property type="match status" value="1"/>
</dbReference>
<reference evidence="9" key="2">
    <citation type="submission" date="2021-05" db="UniProtKB">
        <authorList>
            <consortium name="EnsemblPlants"/>
        </authorList>
    </citation>
    <scope>IDENTIFICATION</scope>
    <source>
        <strain evidence="9">subsp. malaccensis</strain>
    </source>
</reference>
<feature type="domain" description="U-box" evidence="7">
    <location>
        <begin position="3"/>
        <end position="78"/>
    </location>
</feature>
<dbReference type="Proteomes" id="UP000012960">
    <property type="component" value="Unplaced"/>
</dbReference>
<dbReference type="InterPro" id="IPR045185">
    <property type="entry name" value="PUB22/23/24-like"/>
</dbReference>
<evidence type="ECO:0000313" key="8">
    <source>
        <dbReference type="EMBL" id="CAG1838414.1"/>
    </source>
</evidence>
<keyword evidence="3 5" id="KW-0808">Transferase</keyword>
<comment type="function">
    <text evidence="5">Functions as an E3 ubiquitin ligase.</text>
</comment>
<sequence length="395" mass="44326">MDDASIMFQCPISMEPMEDPVTIATGISYDRECIEKWLFVYKQSTCPVTMRRLPNSDLIPNHTLRRLMSSFREAAGGGPAKPPPRLPDVIDHDELVSLLKNVQTGPFRVTYLRKLRALVDKDVELQKDLIRLGGAQVLGRIMASHGVVEYWDLDDFRDRDEAVGVLALLPLSDEATVELLWKPDCVRSMMEILQSGTAEAQLRTMSILTKASKTNNEWTNTANLLLVGRTARDRRDLEEEPPEGDRSRHDSRLGRDSDGRKCEKVLLLLTRLCKCPEGRSAMADHGLGVAAVSEKILRVSRLATKLGVKILWLMSSNRPTEQLLEEMTVVGSVAKLLALSHIDGQSSTKKRAMRMMKLHGAAWRRYPCVPSDLNDFLRSSRFSVNFVEKAEAGEV</sequence>
<protein>
    <recommendedName>
        <fullName evidence="5 7">U-box domain-containing protein</fullName>
        <ecNumber evidence="5">2.3.2.27</ecNumber>
    </recommendedName>
    <alternativeName>
        <fullName evidence="5">RING-type E3 ubiquitin transferase PUB</fullName>
    </alternativeName>
</protein>
<evidence type="ECO:0000313" key="10">
    <source>
        <dbReference type="Proteomes" id="UP000012960"/>
    </source>
</evidence>
<feature type="region of interest" description="Disordered" evidence="6">
    <location>
        <begin position="233"/>
        <end position="257"/>
    </location>
</feature>
<keyword evidence="10" id="KW-1185">Reference proteome</keyword>
<dbReference type="UniPathway" id="UPA00143"/>
<dbReference type="InterPro" id="IPR058678">
    <property type="entry name" value="ARM_PUB"/>
</dbReference>
<evidence type="ECO:0000256" key="4">
    <source>
        <dbReference type="ARBA" id="ARBA00022786"/>
    </source>
</evidence>
<dbReference type="InParanoid" id="A0A804J458"/>
<dbReference type="GO" id="GO:0016567">
    <property type="term" value="P:protein ubiquitination"/>
    <property type="evidence" value="ECO:0007669"/>
    <property type="project" value="UniProtKB-UniRule"/>
</dbReference>
<dbReference type="SUPFAM" id="SSF48371">
    <property type="entry name" value="ARM repeat"/>
    <property type="match status" value="1"/>
</dbReference>
<comment type="pathway">
    <text evidence="2 5">Protein modification; protein ubiquitination.</text>
</comment>
<organism evidence="9 10">
    <name type="scientific">Musa acuminata subsp. malaccensis</name>
    <name type="common">Wild banana</name>
    <name type="synonym">Musa malaccensis</name>
    <dbReference type="NCBI Taxonomy" id="214687"/>
    <lineage>
        <taxon>Eukaryota</taxon>
        <taxon>Viridiplantae</taxon>
        <taxon>Streptophyta</taxon>
        <taxon>Embryophyta</taxon>
        <taxon>Tracheophyta</taxon>
        <taxon>Spermatophyta</taxon>
        <taxon>Magnoliopsida</taxon>
        <taxon>Liliopsida</taxon>
        <taxon>Zingiberales</taxon>
        <taxon>Musaceae</taxon>
        <taxon>Musa</taxon>
    </lineage>
</organism>
<dbReference type="EnsemblPlants" id="Ma05_t13810.1">
    <property type="protein sequence ID" value="Ma05_p13810.1"/>
    <property type="gene ID" value="Ma05_g13810"/>
</dbReference>
<dbReference type="Gene3D" id="3.30.40.10">
    <property type="entry name" value="Zinc/RING finger domain, C3HC4 (zinc finger)"/>
    <property type="match status" value="1"/>
</dbReference>
<dbReference type="InterPro" id="IPR011989">
    <property type="entry name" value="ARM-like"/>
</dbReference>
<dbReference type="SMART" id="SM00504">
    <property type="entry name" value="Ubox"/>
    <property type="match status" value="1"/>
</dbReference>
<dbReference type="InterPro" id="IPR003613">
    <property type="entry name" value="Ubox_domain"/>
</dbReference>
<evidence type="ECO:0000259" key="7">
    <source>
        <dbReference type="PROSITE" id="PS51698"/>
    </source>
</evidence>
<dbReference type="Pfam" id="PF25598">
    <property type="entry name" value="ARM_PUB"/>
    <property type="match status" value="1"/>
</dbReference>
<dbReference type="PROSITE" id="PS51698">
    <property type="entry name" value="U_BOX"/>
    <property type="match status" value="1"/>
</dbReference>
<dbReference type="SUPFAM" id="SSF57850">
    <property type="entry name" value="RING/U-box"/>
    <property type="match status" value="1"/>
</dbReference>
<dbReference type="Pfam" id="PF04564">
    <property type="entry name" value="U-box"/>
    <property type="match status" value="1"/>
</dbReference>
<dbReference type="InterPro" id="IPR013083">
    <property type="entry name" value="Znf_RING/FYVE/PHD"/>
</dbReference>
<dbReference type="EMBL" id="HG996470">
    <property type="protein sequence ID" value="CAG1838414.1"/>
    <property type="molecule type" value="Genomic_DNA"/>
</dbReference>
<evidence type="ECO:0000256" key="6">
    <source>
        <dbReference type="SAM" id="MobiDB-lite"/>
    </source>
</evidence>
<evidence type="ECO:0000256" key="1">
    <source>
        <dbReference type="ARBA" id="ARBA00000900"/>
    </source>
</evidence>
<dbReference type="EC" id="2.3.2.27" evidence="5"/>
<dbReference type="OMA" id="RNWTDDV"/>
<dbReference type="AlphaFoldDB" id="A0A804J458"/>
<dbReference type="InterPro" id="IPR016024">
    <property type="entry name" value="ARM-type_fold"/>
</dbReference>
<gene>
    <name evidence="8" type="ORF">GSMUA_265910.1</name>
</gene>
<dbReference type="OrthoDB" id="10064100at2759"/>
<evidence type="ECO:0000313" key="9">
    <source>
        <dbReference type="EnsemblPlants" id="Ma05_p13810.1"/>
    </source>
</evidence>
<evidence type="ECO:0000256" key="5">
    <source>
        <dbReference type="RuleBase" id="RU369093"/>
    </source>
</evidence>
<proteinExistence type="predicted"/>
<name>A0A804J458_MUSAM</name>
<dbReference type="PANTHER" id="PTHR22849:SF23">
    <property type="entry name" value="U-BOX DOMAIN-CONTAINING PROTEIN"/>
    <property type="match status" value="1"/>
</dbReference>
<evidence type="ECO:0000256" key="3">
    <source>
        <dbReference type="ARBA" id="ARBA00022679"/>
    </source>
</evidence>
<keyword evidence="4 5" id="KW-0833">Ubl conjugation pathway</keyword>
<evidence type="ECO:0000256" key="2">
    <source>
        <dbReference type="ARBA" id="ARBA00004906"/>
    </source>
</evidence>
<dbReference type="Gramene" id="Ma05_t13810.1">
    <property type="protein sequence ID" value="Ma05_p13810.1"/>
    <property type="gene ID" value="Ma05_g13810"/>
</dbReference>
<comment type="catalytic activity">
    <reaction evidence="1 5">
        <text>S-ubiquitinyl-[E2 ubiquitin-conjugating enzyme]-L-cysteine + [acceptor protein]-L-lysine = [E2 ubiquitin-conjugating enzyme]-L-cysteine + N(6)-ubiquitinyl-[acceptor protein]-L-lysine.</text>
        <dbReference type="EC" id="2.3.2.27"/>
    </reaction>
</comment>
<dbReference type="Gene3D" id="1.25.10.10">
    <property type="entry name" value="Leucine-rich Repeat Variant"/>
    <property type="match status" value="1"/>
</dbReference>
<dbReference type="InterPro" id="IPR045210">
    <property type="entry name" value="RING-Ubox_PUB"/>
</dbReference>
<dbReference type="PANTHER" id="PTHR22849">
    <property type="entry name" value="WDSAM1 PROTEIN"/>
    <property type="match status" value="1"/>
</dbReference>